<evidence type="ECO:0000256" key="1">
    <source>
        <dbReference type="ARBA" id="ARBA00022705"/>
    </source>
</evidence>
<protein>
    <recommendedName>
        <fullName evidence="3">Single-stranded DNA-binding protein</fullName>
    </recommendedName>
</protein>
<gene>
    <name evidence="4" type="ORF">CWV14_24360</name>
</gene>
<evidence type="ECO:0000313" key="4">
    <source>
        <dbReference type="EMBL" id="EBU4654750.1"/>
    </source>
</evidence>
<dbReference type="GO" id="GO:0003697">
    <property type="term" value="F:single-stranded DNA binding"/>
    <property type="evidence" value="ECO:0007669"/>
    <property type="project" value="InterPro"/>
</dbReference>
<dbReference type="AlphaFoldDB" id="A0A5V5HM40"/>
<reference evidence="4" key="1">
    <citation type="submission" date="2018-07" db="EMBL/GenBank/DDBJ databases">
        <authorList>
            <consortium name="PulseNet: The National Subtyping Network for Foodborne Disease Surveillance"/>
            <person name="Tarr C.L."/>
            <person name="Trees E."/>
            <person name="Katz L.S."/>
            <person name="Carleton-Romer H.A."/>
            <person name="Stroika S."/>
            <person name="Kucerova Z."/>
            <person name="Roache K.F."/>
            <person name="Sabol A.L."/>
            <person name="Besser J."/>
            <person name="Gerner-Smidt P."/>
        </authorList>
    </citation>
    <scope>NUCLEOTIDE SEQUENCE</scope>
    <source>
        <strain evidence="4">PNUSAS029331</strain>
    </source>
</reference>
<proteinExistence type="predicted"/>
<evidence type="ECO:0000256" key="2">
    <source>
        <dbReference type="ARBA" id="ARBA00023125"/>
    </source>
</evidence>
<dbReference type="Pfam" id="PF02303">
    <property type="entry name" value="Phage_DNA_bind"/>
    <property type="match status" value="1"/>
</dbReference>
<dbReference type="SUPFAM" id="SSF50249">
    <property type="entry name" value="Nucleic acid-binding proteins"/>
    <property type="match status" value="1"/>
</dbReference>
<keyword evidence="1" id="KW-0235">DNA replication</keyword>
<organism evidence="4">
    <name type="scientific">Salmonella enterica</name>
    <name type="common">Salmonella choleraesuis</name>
    <dbReference type="NCBI Taxonomy" id="28901"/>
    <lineage>
        <taxon>Bacteria</taxon>
        <taxon>Pseudomonadati</taxon>
        <taxon>Pseudomonadota</taxon>
        <taxon>Gammaproteobacteria</taxon>
        <taxon>Enterobacterales</taxon>
        <taxon>Enterobacteriaceae</taxon>
        <taxon>Salmonella</taxon>
    </lineage>
</organism>
<name>A0A5V5HM40_SALER</name>
<dbReference type="GO" id="GO:0006260">
    <property type="term" value="P:DNA replication"/>
    <property type="evidence" value="ECO:0007669"/>
    <property type="project" value="UniProtKB-KW"/>
</dbReference>
<dbReference type="InterPro" id="IPR012340">
    <property type="entry name" value="NA-bd_OB-fold"/>
</dbReference>
<keyword evidence="2 4" id="KW-0238">DNA-binding</keyword>
<accession>A0A5V5HM40</accession>
<comment type="caution">
    <text evidence="4">The sequence shown here is derived from an EMBL/GenBank/DDBJ whole genome shotgun (WGS) entry which is preliminary data.</text>
</comment>
<dbReference type="InterPro" id="IPR003512">
    <property type="entry name" value="Phage_M13_G5P_DNA-bd"/>
</dbReference>
<sequence>MLNVEVKPRQEVLNTRSGTSAKTGKDYVMHEQGCYVDLGGDYPVEIKINIPDGQLPYRAGNYTIDLSSFRVDGYGRLMVDRVKLLPKEK</sequence>
<dbReference type="Gene3D" id="2.40.50.140">
    <property type="entry name" value="Nucleic acid-binding proteins"/>
    <property type="match status" value="1"/>
</dbReference>
<dbReference type="EMBL" id="AAHCDH010000032">
    <property type="protein sequence ID" value="EBU4654750.1"/>
    <property type="molecule type" value="Genomic_DNA"/>
</dbReference>
<evidence type="ECO:0000256" key="3">
    <source>
        <dbReference type="ARBA" id="ARBA00030596"/>
    </source>
</evidence>